<dbReference type="EMBL" id="CP003004">
    <property type="protein sequence ID" value="AEO58312.1"/>
    <property type="molecule type" value="Genomic_DNA"/>
</dbReference>
<keyword evidence="1" id="KW-0472">Membrane</keyword>
<keyword evidence="3" id="KW-1185">Reference proteome</keyword>
<keyword evidence="1" id="KW-0812">Transmembrane</keyword>
<reference evidence="2 3" key="1">
    <citation type="journal article" date="2011" name="Nat. Biotechnol.">
        <title>Comparative genomic analysis of the thermophilic biomass-degrading fungi Myceliophthora thermophila and Thielavia terrestris.</title>
        <authorList>
            <person name="Berka R.M."/>
            <person name="Grigoriev I.V."/>
            <person name="Otillar R."/>
            <person name="Salamov A."/>
            <person name="Grimwood J."/>
            <person name="Reid I."/>
            <person name="Ishmael N."/>
            <person name="John T."/>
            <person name="Darmond C."/>
            <person name="Moisan M.-C."/>
            <person name="Henrissat B."/>
            <person name="Coutinho P.M."/>
            <person name="Lombard V."/>
            <person name="Natvig D.O."/>
            <person name="Lindquist E."/>
            <person name="Schmutz J."/>
            <person name="Lucas S."/>
            <person name="Harris P."/>
            <person name="Powlowski J."/>
            <person name="Bellemare A."/>
            <person name="Taylor D."/>
            <person name="Butler G."/>
            <person name="de Vries R.P."/>
            <person name="Allijn I.E."/>
            <person name="van den Brink J."/>
            <person name="Ushinsky S."/>
            <person name="Storms R."/>
            <person name="Powell A.J."/>
            <person name="Paulsen I.T."/>
            <person name="Elbourne L.D.H."/>
            <person name="Baker S.E."/>
            <person name="Magnuson J."/>
            <person name="LaBoissiere S."/>
            <person name="Clutterbuck A.J."/>
            <person name="Martinez D."/>
            <person name="Wogulis M."/>
            <person name="de Leon A.L."/>
            <person name="Rey M.W."/>
            <person name="Tsang A."/>
        </authorList>
    </citation>
    <scope>NUCLEOTIDE SEQUENCE [LARGE SCALE GENOMIC DNA]</scope>
    <source>
        <strain evidence="3">ATCC 42464 / BCRC 31852 / DSM 1799</strain>
    </source>
</reference>
<dbReference type="PANTHER" id="PTHR15907">
    <property type="entry name" value="DUF614 FAMILY PROTEIN-RELATED"/>
    <property type="match status" value="1"/>
</dbReference>
<accession>G2QDE7</accession>
<dbReference type="eggNOG" id="ENOG502R9MM">
    <property type="taxonomic scope" value="Eukaryota"/>
</dbReference>
<evidence type="ECO:0000313" key="3">
    <source>
        <dbReference type="Proteomes" id="UP000007322"/>
    </source>
</evidence>
<keyword evidence="1" id="KW-1133">Transmembrane helix</keyword>
<dbReference type="OrthoDB" id="1045822at2759"/>
<feature type="transmembrane region" description="Helical" evidence="1">
    <location>
        <begin position="55"/>
        <end position="74"/>
    </location>
</feature>
<evidence type="ECO:0000256" key="1">
    <source>
        <dbReference type="SAM" id="Phobius"/>
    </source>
</evidence>
<protein>
    <recommendedName>
        <fullName evidence="4">PLAC8-domain-containing protein</fullName>
    </recommendedName>
</protein>
<dbReference type="Proteomes" id="UP000007322">
    <property type="component" value="Chromosome 3"/>
</dbReference>
<feature type="non-terminal residue" evidence="2">
    <location>
        <position position="135"/>
    </location>
</feature>
<name>G2QDE7_THET4</name>
<feature type="non-terminal residue" evidence="2">
    <location>
        <position position="1"/>
    </location>
</feature>
<dbReference type="Pfam" id="PF04749">
    <property type="entry name" value="PLAC8"/>
    <property type="match status" value="1"/>
</dbReference>
<dbReference type="HOGENOM" id="CLU_083147_2_4_1"/>
<dbReference type="STRING" id="573729.G2QDE7"/>
<dbReference type="KEGG" id="mtm:MYCTH_2040748"/>
<dbReference type="GeneID" id="11509591"/>
<dbReference type="VEuPathDB" id="FungiDB:MYCTH_2040748"/>
<organism evidence="2 3">
    <name type="scientific">Thermothelomyces thermophilus (strain ATCC 42464 / BCRC 31852 / DSM 1799)</name>
    <name type="common">Sporotrichum thermophile</name>
    <dbReference type="NCBI Taxonomy" id="573729"/>
    <lineage>
        <taxon>Eukaryota</taxon>
        <taxon>Fungi</taxon>
        <taxon>Dikarya</taxon>
        <taxon>Ascomycota</taxon>
        <taxon>Pezizomycotina</taxon>
        <taxon>Sordariomycetes</taxon>
        <taxon>Sordariomycetidae</taxon>
        <taxon>Sordariales</taxon>
        <taxon>Chaetomiaceae</taxon>
        <taxon>Thermothelomyces</taxon>
    </lineage>
</organism>
<dbReference type="InParanoid" id="G2QDE7"/>
<evidence type="ECO:0008006" key="4">
    <source>
        <dbReference type="Google" id="ProtNLM"/>
    </source>
</evidence>
<gene>
    <name evidence="2" type="ORF">MYCTH_2040748</name>
</gene>
<dbReference type="InterPro" id="IPR006461">
    <property type="entry name" value="PLAC_motif_containing"/>
</dbReference>
<proteinExistence type="predicted"/>
<sequence>IRLKQNDWQDDNGLMHCCGDCGTCMLGCFVPCVLINKTQNILEDPSEHPSGCGSFGGLSCFLSLFGLTGVTPCIQRRQIRLMYGIEGNCCCDALVTGCLPCCAVIQNYKEVDFRRDNQNAWGIKDGYKRQLPMQH</sequence>
<dbReference type="AlphaFoldDB" id="G2QDE7"/>
<dbReference type="OMA" id="YICIPWR"/>
<dbReference type="NCBIfam" id="TIGR01571">
    <property type="entry name" value="A_thal_Cys_rich"/>
    <property type="match status" value="1"/>
</dbReference>
<dbReference type="RefSeq" id="XP_003663557.1">
    <property type="nucleotide sequence ID" value="XM_003663509.1"/>
</dbReference>
<evidence type="ECO:0000313" key="2">
    <source>
        <dbReference type="EMBL" id="AEO58312.1"/>
    </source>
</evidence>